<protein>
    <recommendedName>
        <fullName evidence="3">DUF2203 domain-containing protein</fullName>
    </recommendedName>
</protein>
<evidence type="ECO:0000313" key="2">
    <source>
        <dbReference type="Proteomes" id="UP000653674"/>
    </source>
</evidence>
<evidence type="ECO:0000313" key="1">
    <source>
        <dbReference type="EMBL" id="GIG75459.1"/>
    </source>
</evidence>
<dbReference type="EMBL" id="BONU01000031">
    <property type="protein sequence ID" value="GIG75459.1"/>
    <property type="molecule type" value="Genomic_DNA"/>
</dbReference>
<gene>
    <name evidence="1" type="ORF">Pfl04_38630</name>
</gene>
<dbReference type="AlphaFoldDB" id="A0A8J3LX86"/>
<sequence length="120" mass="12926">MGLFTVAEARAELARLRPVLDELVAVRADAAELAAALSPGGAPTRLGGLPEWKATEARLDELMTTVQQTGAELKGLVPLLVDFPADLEGVPVLLCWLEGEPELAWYHRADLGFAGRRRLP</sequence>
<dbReference type="Proteomes" id="UP000653674">
    <property type="component" value="Unassembled WGS sequence"/>
</dbReference>
<proteinExistence type="predicted"/>
<reference evidence="1" key="1">
    <citation type="submission" date="2021-01" db="EMBL/GenBank/DDBJ databases">
        <title>Whole genome shotgun sequence of Planosporangium flavigriseum NBRC 105377.</title>
        <authorList>
            <person name="Komaki H."/>
            <person name="Tamura T."/>
        </authorList>
    </citation>
    <scope>NUCLEOTIDE SEQUENCE</scope>
    <source>
        <strain evidence="1">NBRC 105377</strain>
    </source>
</reference>
<name>A0A8J3LX86_9ACTN</name>
<dbReference type="Pfam" id="PF09969">
    <property type="entry name" value="DUF2203"/>
    <property type="match status" value="1"/>
</dbReference>
<comment type="caution">
    <text evidence="1">The sequence shown here is derived from an EMBL/GenBank/DDBJ whole genome shotgun (WGS) entry which is preliminary data.</text>
</comment>
<organism evidence="1 2">
    <name type="scientific">Planosporangium flavigriseum</name>
    <dbReference type="NCBI Taxonomy" id="373681"/>
    <lineage>
        <taxon>Bacteria</taxon>
        <taxon>Bacillati</taxon>
        <taxon>Actinomycetota</taxon>
        <taxon>Actinomycetes</taxon>
        <taxon>Micromonosporales</taxon>
        <taxon>Micromonosporaceae</taxon>
        <taxon>Planosporangium</taxon>
    </lineage>
</organism>
<dbReference type="PIRSF" id="PIRSF016498">
    <property type="entry name" value="UCP016498"/>
    <property type="match status" value="1"/>
</dbReference>
<accession>A0A8J3LX86</accession>
<keyword evidence="2" id="KW-1185">Reference proteome</keyword>
<dbReference type="RefSeq" id="WP_168079500.1">
    <property type="nucleotide sequence ID" value="NZ_BAAAQJ010000027.1"/>
</dbReference>
<dbReference type="InterPro" id="IPR018699">
    <property type="entry name" value="DUF2203"/>
</dbReference>
<evidence type="ECO:0008006" key="3">
    <source>
        <dbReference type="Google" id="ProtNLM"/>
    </source>
</evidence>